<keyword evidence="2" id="KW-1185">Reference proteome</keyword>
<dbReference type="EMBL" id="BJWA01000012">
    <property type="protein sequence ID" value="GEL80643.1"/>
    <property type="molecule type" value="Genomic_DNA"/>
</dbReference>
<dbReference type="Pfam" id="PF10004">
    <property type="entry name" value="DUF2247"/>
    <property type="match status" value="1"/>
</dbReference>
<evidence type="ECO:0000313" key="2">
    <source>
        <dbReference type="Proteomes" id="UP000321175"/>
    </source>
</evidence>
<dbReference type="PIRSF" id="PIRSF015278">
    <property type="entry name" value="UCP015278"/>
    <property type="match status" value="1"/>
</dbReference>
<evidence type="ECO:0008006" key="3">
    <source>
        <dbReference type="Google" id="ProtNLM"/>
    </source>
</evidence>
<sequence length="161" mass="19152">MNLACFKEKDVNYSWKTIYVGVIQKFFDLKVISDYAIELMDQGNDDDFINELAWGIKPDALQSVLFELKRKYFPNVDEGGNDYKFEEQKLRFIYLSKLNDTMNDEDYLLNGIAEFYNNNGYPEDMVSFINYMPQEVPTTKKDLIERFHQFLDSENEKINER</sequence>
<dbReference type="RefSeq" id="WP_071866922.1">
    <property type="nucleotide sequence ID" value="NZ_BJWA01000012.1"/>
</dbReference>
<reference evidence="1 2" key="1">
    <citation type="submission" date="2019-07" db="EMBL/GenBank/DDBJ databases">
        <title>Whole genome shotgun sequence of Enterococcus mundtii NBRC 100490.</title>
        <authorList>
            <person name="Hosoyama A."/>
            <person name="Uohara A."/>
            <person name="Ohji S."/>
            <person name="Ichikawa N."/>
        </authorList>
    </citation>
    <scope>NUCLEOTIDE SEQUENCE [LARGE SCALE GENOMIC DNA]</scope>
    <source>
        <strain evidence="1 2">NBRC 100490</strain>
    </source>
</reference>
<protein>
    <recommendedName>
        <fullName evidence="3">DUF2247 domain-containing protein</fullName>
    </recommendedName>
</protein>
<dbReference type="InterPro" id="IPR016630">
    <property type="entry name" value="UCP015278"/>
</dbReference>
<proteinExistence type="predicted"/>
<dbReference type="Proteomes" id="UP000321175">
    <property type="component" value="Unassembled WGS sequence"/>
</dbReference>
<accession>A0ABQ0VDQ0</accession>
<evidence type="ECO:0000313" key="1">
    <source>
        <dbReference type="EMBL" id="GEL80643.1"/>
    </source>
</evidence>
<dbReference type="GeneID" id="61000241"/>
<organism evidence="1 2">
    <name type="scientific">Enterococcus mundtii</name>
    <dbReference type="NCBI Taxonomy" id="53346"/>
    <lineage>
        <taxon>Bacteria</taxon>
        <taxon>Bacillati</taxon>
        <taxon>Bacillota</taxon>
        <taxon>Bacilli</taxon>
        <taxon>Lactobacillales</taxon>
        <taxon>Enterococcaceae</taxon>
        <taxon>Enterococcus</taxon>
    </lineage>
</organism>
<comment type="caution">
    <text evidence="1">The sequence shown here is derived from an EMBL/GenBank/DDBJ whole genome shotgun (WGS) entry which is preliminary data.</text>
</comment>
<name>A0ABQ0VDQ0_ENTMU</name>
<gene>
    <name evidence="1" type="ORF">EMU01_17870</name>
</gene>